<dbReference type="EMBL" id="JAZHXI010000008">
    <property type="protein sequence ID" value="KAL2068919.1"/>
    <property type="molecule type" value="Genomic_DNA"/>
</dbReference>
<name>A0ABR4CG26_9HELO</name>
<accession>A0ABR4CG26</accession>
<organism evidence="1 2">
    <name type="scientific">Oculimacula yallundae</name>
    <dbReference type="NCBI Taxonomy" id="86028"/>
    <lineage>
        <taxon>Eukaryota</taxon>
        <taxon>Fungi</taxon>
        <taxon>Dikarya</taxon>
        <taxon>Ascomycota</taxon>
        <taxon>Pezizomycotina</taxon>
        <taxon>Leotiomycetes</taxon>
        <taxon>Helotiales</taxon>
        <taxon>Ploettnerulaceae</taxon>
        <taxon>Oculimacula</taxon>
    </lineage>
</organism>
<gene>
    <name evidence="1" type="ORF">VTL71DRAFT_15257</name>
</gene>
<reference evidence="1 2" key="1">
    <citation type="journal article" date="2024" name="Commun. Biol.">
        <title>Comparative genomic analysis of thermophilic fungi reveals convergent evolutionary adaptations and gene losses.</title>
        <authorList>
            <person name="Steindorff A.S."/>
            <person name="Aguilar-Pontes M.V."/>
            <person name="Robinson A.J."/>
            <person name="Andreopoulos B."/>
            <person name="LaButti K."/>
            <person name="Kuo A."/>
            <person name="Mondo S."/>
            <person name="Riley R."/>
            <person name="Otillar R."/>
            <person name="Haridas S."/>
            <person name="Lipzen A."/>
            <person name="Grimwood J."/>
            <person name="Schmutz J."/>
            <person name="Clum A."/>
            <person name="Reid I.D."/>
            <person name="Moisan M.C."/>
            <person name="Butler G."/>
            <person name="Nguyen T.T.M."/>
            <person name="Dewar K."/>
            <person name="Conant G."/>
            <person name="Drula E."/>
            <person name="Henrissat B."/>
            <person name="Hansel C."/>
            <person name="Singer S."/>
            <person name="Hutchinson M.I."/>
            <person name="de Vries R.P."/>
            <person name="Natvig D.O."/>
            <person name="Powell A.J."/>
            <person name="Tsang A."/>
            <person name="Grigoriev I.V."/>
        </authorList>
    </citation>
    <scope>NUCLEOTIDE SEQUENCE [LARGE SCALE GENOMIC DNA]</scope>
    <source>
        <strain evidence="1 2">CBS 494.80</strain>
    </source>
</reference>
<protein>
    <submittedName>
        <fullName evidence="1">Uncharacterized protein</fullName>
    </submittedName>
</protein>
<dbReference type="Proteomes" id="UP001595075">
    <property type="component" value="Unassembled WGS sequence"/>
</dbReference>
<keyword evidence="2" id="KW-1185">Reference proteome</keyword>
<proteinExistence type="predicted"/>
<sequence length="72" mass="8136">MKLPFPPEIEGRGRVQSSPVLDGSPFLSYLTSLHRPFIHLSFSLSHHLLFHYLIHSPPPAYASFNLSLLNIP</sequence>
<evidence type="ECO:0000313" key="1">
    <source>
        <dbReference type="EMBL" id="KAL2068919.1"/>
    </source>
</evidence>
<comment type="caution">
    <text evidence="1">The sequence shown here is derived from an EMBL/GenBank/DDBJ whole genome shotgun (WGS) entry which is preliminary data.</text>
</comment>
<evidence type="ECO:0000313" key="2">
    <source>
        <dbReference type="Proteomes" id="UP001595075"/>
    </source>
</evidence>